<dbReference type="OrthoDB" id="1956539at2"/>
<dbReference type="EMBL" id="VJXW01000007">
    <property type="protein sequence ID" value="TRW26227.1"/>
    <property type="molecule type" value="Genomic_DNA"/>
</dbReference>
<organism evidence="1 2">
    <name type="scientific">Criibacterium bergeronii</name>
    <dbReference type="NCBI Taxonomy" id="1871336"/>
    <lineage>
        <taxon>Bacteria</taxon>
        <taxon>Bacillati</taxon>
        <taxon>Bacillota</taxon>
        <taxon>Clostridia</taxon>
        <taxon>Peptostreptococcales</taxon>
        <taxon>Filifactoraceae</taxon>
        <taxon>Criibacterium</taxon>
    </lineage>
</organism>
<accession>A0A552V6X4</accession>
<evidence type="ECO:0000313" key="2">
    <source>
        <dbReference type="Proteomes" id="UP000319424"/>
    </source>
</evidence>
<gene>
    <name evidence="1" type="ORF">FL857_05945</name>
</gene>
<protein>
    <submittedName>
        <fullName evidence="1">Uncharacterized protein</fullName>
    </submittedName>
</protein>
<dbReference type="Proteomes" id="UP000319424">
    <property type="component" value="Unassembled WGS sequence"/>
</dbReference>
<comment type="caution">
    <text evidence="1">The sequence shown here is derived from an EMBL/GenBank/DDBJ whole genome shotgun (WGS) entry which is preliminary data.</text>
</comment>
<sequence>MAIFNFKALIKKYGKYHPFYIIRSGYYDYEHGGEYKQTIDSKQEFEGVVVPLSMQDLKYDETGKYKKEDKKLYCYHSFEVGDTIEHKGFVYTIDKKKDYSDFDDNLNIYYMVRSGTLGTDKA</sequence>
<dbReference type="AlphaFoldDB" id="A0A552V6X4"/>
<proteinExistence type="predicted"/>
<reference evidence="1 2" key="1">
    <citation type="submission" date="2019-07" db="EMBL/GenBank/DDBJ databases">
        <title>Criibacterium bergeronii gen. nov., sp. nov. isolated from human clinical samples.</title>
        <authorList>
            <person name="Maheux A.F."/>
            <person name="Boudreau D.K."/>
            <person name="Berube E."/>
            <person name="Brodeur S."/>
            <person name="Bernard K.A."/>
            <person name="Abed J.Y."/>
            <person name="Ducrey E."/>
            <person name="Guay E.F."/>
            <person name="Raymond F."/>
            <person name="Corbeil J."/>
            <person name="Domingo M.-C."/>
            <person name="Roy P.H."/>
            <person name="Boissinot M."/>
            <person name="Tocheva E.I."/>
            <person name="Omar R.F."/>
        </authorList>
    </citation>
    <scope>NUCLEOTIDE SEQUENCE [LARGE SCALE GENOMIC DNA]</scope>
    <source>
        <strain evidence="1 2">CCRI-24246</strain>
    </source>
</reference>
<name>A0A552V6X4_9FIRM</name>
<evidence type="ECO:0000313" key="1">
    <source>
        <dbReference type="EMBL" id="TRW26227.1"/>
    </source>
</evidence>
<dbReference type="RefSeq" id="WP_144398156.1">
    <property type="nucleotide sequence ID" value="NZ_VJXW01000007.1"/>
</dbReference>